<dbReference type="Pfam" id="PF26168">
    <property type="entry name" value="Glyco_transf_N"/>
    <property type="match status" value="1"/>
</dbReference>
<comment type="similarity">
    <text evidence="1 4">Belongs to the UDP-glycosyltransferase family.</text>
</comment>
<dbReference type="PANTHER" id="PTHR11926">
    <property type="entry name" value="GLUCOSYL/GLUCURONOSYL TRANSFERASES"/>
    <property type="match status" value="1"/>
</dbReference>
<dbReference type="EC" id="2.4.1.-" evidence="5"/>
<dbReference type="CDD" id="cd03784">
    <property type="entry name" value="GT1_Gtf-like"/>
    <property type="match status" value="1"/>
</dbReference>
<dbReference type="GO" id="GO:0080043">
    <property type="term" value="F:quercetin 3-O-glucosyltransferase activity"/>
    <property type="evidence" value="ECO:0007669"/>
    <property type="project" value="TreeGrafter"/>
</dbReference>
<evidence type="ECO:0000313" key="7">
    <source>
        <dbReference type="EMBL" id="THG11890.1"/>
    </source>
</evidence>
<dbReference type="SUPFAM" id="SSF53756">
    <property type="entry name" value="UDP-Glycosyltransferase/glycogen phosphorylase"/>
    <property type="match status" value="1"/>
</dbReference>
<dbReference type="FunFam" id="3.40.50.2000:FF:000019">
    <property type="entry name" value="Glycosyltransferase"/>
    <property type="match status" value="1"/>
</dbReference>
<proteinExistence type="inferred from homology"/>
<dbReference type="AlphaFoldDB" id="A0A4S4E774"/>
<keyword evidence="3" id="KW-0284">Flavonoid biosynthesis</keyword>
<gene>
    <name evidence="7" type="ORF">TEA_012554</name>
</gene>
<dbReference type="InterPro" id="IPR002213">
    <property type="entry name" value="UDP_glucos_trans"/>
</dbReference>
<evidence type="ECO:0000256" key="2">
    <source>
        <dbReference type="ARBA" id="ARBA00022679"/>
    </source>
</evidence>
<evidence type="ECO:0000256" key="3">
    <source>
        <dbReference type="ARBA" id="ARBA00023241"/>
    </source>
</evidence>
<dbReference type="InterPro" id="IPR035595">
    <property type="entry name" value="UDP_glycos_trans_CS"/>
</dbReference>
<evidence type="ECO:0000256" key="4">
    <source>
        <dbReference type="RuleBase" id="RU003718"/>
    </source>
</evidence>
<feature type="domain" description="Glycosyltransferase N-terminal" evidence="6">
    <location>
        <begin position="7"/>
        <end position="63"/>
    </location>
</feature>
<reference evidence="7 8" key="1">
    <citation type="journal article" date="2018" name="Proc. Natl. Acad. Sci. U.S.A.">
        <title>Draft genome sequence of Camellia sinensis var. sinensis provides insights into the evolution of the tea genome and tea quality.</title>
        <authorList>
            <person name="Wei C."/>
            <person name="Yang H."/>
            <person name="Wang S."/>
            <person name="Zhao J."/>
            <person name="Liu C."/>
            <person name="Gao L."/>
            <person name="Xia E."/>
            <person name="Lu Y."/>
            <person name="Tai Y."/>
            <person name="She G."/>
            <person name="Sun J."/>
            <person name="Cao H."/>
            <person name="Tong W."/>
            <person name="Gao Q."/>
            <person name="Li Y."/>
            <person name="Deng W."/>
            <person name="Jiang X."/>
            <person name="Wang W."/>
            <person name="Chen Q."/>
            <person name="Zhang S."/>
            <person name="Li H."/>
            <person name="Wu J."/>
            <person name="Wang P."/>
            <person name="Li P."/>
            <person name="Shi C."/>
            <person name="Zheng F."/>
            <person name="Jian J."/>
            <person name="Huang B."/>
            <person name="Shan D."/>
            <person name="Shi M."/>
            <person name="Fang C."/>
            <person name="Yue Y."/>
            <person name="Li F."/>
            <person name="Li D."/>
            <person name="Wei S."/>
            <person name="Han B."/>
            <person name="Jiang C."/>
            <person name="Yin Y."/>
            <person name="Xia T."/>
            <person name="Zhang Z."/>
            <person name="Bennetzen J.L."/>
            <person name="Zhao S."/>
            <person name="Wan X."/>
        </authorList>
    </citation>
    <scope>NUCLEOTIDE SEQUENCE [LARGE SCALE GENOMIC DNA]</scope>
    <source>
        <strain evidence="8">cv. Shuchazao</strain>
        <tissue evidence="7">Leaf</tissue>
    </source>
</reference>
<dbReference type="STRING" id="542762.A0A4S4E774"/>
<accession>A0A4S4E774</accession>
<dbReference type="Proteomes" id="UP000306102">
    <property type="component" value="Unassembled WGS sequence"/>
</dbReference>
<dbReference type="GO" id="GO:0009813">
    <property type="term" value="P:flavonoid biosynthetic process"/>
    <property type="evidence" value="ECO:0007669"/>
    <property type="project" value="UniProtKB-KW"/>
</dbReference>
<name>A0A4S4E774_CAMSN</name>
<dbReference type="GO" id="GO:0080044">
    <property type="term" value="F:quercetin 7-O-glucosyltransferase activity"/>
    <property type="evidence" value="ECO:0007669"/>
    <property type="project" value="TreeGrafter"/>
</dbReference>
<keyword evidence="8" id="KW-1185">Reference proteome</keyword>
<sequence length="511" mass="56884">MGSKKHILVFPFPAQGHINPLLQFSKRLSSKGLKVTLITTTSVSNSMHIHSGGSNSIQIESIHDGFNSGELGDNIHSHLNHFITVVSQNLIELAEKHRNSSDPPIVLVYDAIMPWCLDVAQRLGIPGAAFFTQMCGVCAIYYHQSEGNLKVSSSMEFDLPSMPVMEIGDLPSLIPDCDLYPSFLSLMVNQFSNFRKADWLLFNTFDKLEEEVLNWMVAQWPIKTVGPTVPSMYLDKRLENDKDYGLNLFKPNVEACMKWLDTKEKASVVYVSFGSLATAGQEQMEELAWGLKNSNTNFLWIVRASEESKLPNNFIAETLEKGLVVSWCPQLEVLSHQAVGCFMTHCGWNSTLEALSLGVPMVAMPQWTDQTTNAKYIVDVWHTGVRIKVNDKGIITREEIKRSIKDVMEGERGNEIRKNAVKWKRFAKEAVDKDGSSDKNIEEFVSKLVAPSKDLDESTRLRQVLPPTPHHHLLTAAAATTVAAASTNATVTVTAATPPTSPPIRLKFLVD</sequence>
<dbReference type="EMBL" id="SDRB02006938">
    <property type="protein sequence ID" value="THG11890.1"/>
    <property type="molecule type" value="Genomic_DNA"/>
</dbReference>
<dbReference type="PANTHER" id="PTHR11926:SF1560">
    <property type="entry name" value="UDP-GLYCOSYLTRANSFERASE 74E1-RELATED"/>
    <property type="match status" value="1"/>
</dbReference>
<organism evidence="7 8">
    <name type="scientific">Camellia sinensis var. sinensis</name>
    <name type="common">China tea</name>
    <dbReference type="NCBI Taxonomy" id="542762"/>
    <lineage>
        <taxon>Eukaryota</taxon>
        <taxon>Viridiplantae</taxon>
        <taxon>Streptophyta</taxon>
        <taxon>Embryophyta</taxon>
        <taxon>Tracheophyta</taxon>
        <taxon>Spermatophyta</taxon>
        <taxon>Magnoliopsida</taxon>
        <taxon>eudicotyledons</taxon>
        <taxon>Gunneridae</taxon>
        <taxon>Pentapetalae</taxon>
        <taxon>asterids</taxon>
        <taxon>Ericales</taxon>
        <taxon>Theaceae</taxon>
        <taxon>Camellia</taxon>
    </lineage>
</organism>
<dbReference type="Gene3D" id="3.40.50.2000">
    <property type="entry name" value="Glycogen Phosphorylase B"/>
    <property type="match status" value="2"/>
</dbReference>
<comment type="caution">
    <text evidence="7">The sequence shown here is derived from an EMBL/GenBank/DDBJ whole genome shotgun (WGS) entry which is preliminary data.</text>
</comment>
<keyword evidence="2 4" id="KW-0808">Transferase</keyword>
<protein>
    <recommendedName>
        <fullName evidence="5">Glycosyltransferase</fullName>
        <ecNumber evidence="5">2.4.1.-</ecNumber>
    </recommendedName>
</protein>
<keyword evidence="4" id="KW-0328">Glycosyltransferase</keyword>
<evidence type="ECO:0000259" key="6">
    <source>
        <dbReference type="Pfam" id="PF26168"/>
    </source>
</evidence>
<dbReference type="Pfam" id="PF00201">
    <property type="entry name" value="UDPGT"/>
    <property type="match status" value="1"/>
</dbReference>
<evidence type="ECO:0000313" key="8">
    <source>
        <dbReference type="Proteomes" id="UP000306102"/>
    </source>
</evidence>
<evidence type="ECO:0000256" key="5">
    <source>
        <dbReference type="RuleBase" id="RU362057"/>
    </source>
</evidence>
<dbReference type="PROSITE" id="PS00375">
    <property type="entry name" value="UDPGT"/>
    <property type="match status" value="1"/>
</dbReference>
<dbReference type="InterPro" id="IPR058980">
    <property type="entry name" value="Glyco_transf_N"/>
</dbReference>
<evidence type="ECO:0000256" key="1">
    <source>
        <dbReference type="ARBA" id="ARBA00009995"/>
    </source>
</evidence>